<accession>A0ABD0VPZ1</accession>
<dbReference type="EMBL" id="JANQDX010000005">
    <property type="protein sequence ID" value="KAL0924687.1"/>
    <property type="molecule type" value="Genomic_DNA"/>
</dbReference>
<feature type="domain" description="R13L1/DRL21-like LRR repeat region" evidence="1">
    <location>
        <begin position="1"/>
        <end position="118"/>
    </location>
</feature>
<dbReference type="Proteomes" id="UP001552299">
    <property type="component" value="Unassembled WGS sequence"/>
</dbReference>
<organism evidence="2 3">
    <name type="scientific">Dendrobium thyrsiflorum</name>
    <name type="common">Pinecone-like raceme dendrobium</name>
    <name type="synonym">Orchid</name>
    <dbReference type="NCBI Taxonomy" id="117978"/>
    <lineage>
        <taxon>Eukaryota</taxon>
        <taxon>Viridiplantae</taxon>
        <taxon>Streptophyta</taxon>
        <taxon>Embryophyta</taxon>
        <taxon>Tracheophyta</taxon>
        <taxon>Spermatophyta</taxon>
        <taxon>Magnoliopsida</taxon>
        <taxon>Liliopsida</taxon>
        <taxon>Asparagales</taxon>
        <taxon>Orchidaceae</taxon>
        <taxon>Epidendroideae</taxon>
        <taxon>Malaxideae</taxon>
        <taxon>Dendrobiinae</taxon>
        <taxon>Dendrobium</taxon>
    </lineage>
</organism>
<dbReference type="PANTHER" id="PTHR47186">
    <property type="entry name" value="LEUCINE-RICH REPEAT-CONTAINING PROTEIN 57"/>
    <property type="match status" value="1"/>
</dbReference>
<dbReference type="PANTHER" id="PTHR47186:SF3">
    <property type="entry name" value="OS09G0267800 PROTEIN"/>
    <property type="match status" value="1"/>
</dbReference>
<name>A0ABD0VPZ1_DENTH</name>
<proteinExistence type="predicted"/>
<dbReference type="Gene3D" id="3.80.10.10">
    <property type="entry name" value="Ribonuclease Inhibitor"/>
    <property type="match status" value="1"/>
</dbReference>
<protein>
    <recommendedName>
        <fullName evidence="1">R13L1/DRL21-like LRR repeat region domain-containing protein</fullName>
    </recommendedName>
</protein>
<gene>
    <name evidence="2" type="ORF">M5K25_005537</name>
</gene>
<keyword evidence="3" id="KW-1185">Reference proteome</keyword>
<dbReference type="Pfam" id="PF25019">
    <property type="entry name" value="LRR_R13L1-DRL21"/>
    <property type="match status" value="1"/>
</dbReference>
<dbReference type="InterPro" id="IPR032675">
    <property type="entry name" value="LRR_dom_sf"/>
</dbReference>
<evidence type="ECO:0000259" key="1">
    <source>
        <dbReference type="Pfam" id="PF25019"/>
    </source>
</evidence>
<dbReference type="AlphaFoldDB" id="A0ABD0VPZ1"/>
<sequence>MNDLCKLGINCLENVKDAEEACSAKLCAKRRFSDLTLCWSNTDSRNIDLDENVLDKIQPPKCLRNLSIERYMGASSAIWMNNVNPIFNLEKIKLTYCLKCKTLPPFGQLPFLKSLTLLNTLKVKWLESKFNGNEKSHAFPLLEVLHITKLKALEDWFEAGVAAEDGCDISVLK</sequence>
<evidence type="ECO:0000313" key="2">
    <source>
        <dbReference type="EMBL" id="KAL0924687.1"/>
    </source>
</evidence>
<reference evidence="2 3" key="1">
    <citation type="journal article" date="2024" name="Plant Biotechnol. J.">
        <title>Dendrobium thyrsiflorum genome and its molecular insights into genes involved in important horticultural traits.</title>
        <authorList>
            <person name="Chen B."/>
            <person name="Wang J.Y."/>
            <person name="Zheng P.J."/>
            <person name="Li K.L."/>
            <person name="Liang Y.M."/>
            <person name="Chen X.F."/>
            <person name="Zhang C."/>
            <person name="Zhao X."/>
            <person name="He X."/>
            <person name="Zhang G.Q."/>
            <person name="Liu Z.J."/>
            <person name="Xu Q."/>
        </authorList>
    </citation>
    <scope>NUCLEOTIDE SEQUENCE [LARGE SCALE GENOMIC DNA]</scope>
    <source>
        <strain evidence="2">GZMU011</strain>
    </source>
</reference>
<dbReference type="SUPFAM" id="SSF52058">
    <property type="entry name" value="L domain-like"/>
    <property type="match status" value="1"/>
</dbReference>
<dbReference type="InterPro" id="IPR056789">
    <property type="entry name" value="LRR_R13L1-DRL21"/>
</dbReference>
<comment type="caution">
    <text evidence="2">The sequence shown here is derived from an EMBL/GenBank/DDBJ whole genome shotgun (WGS) entry which is preliminary data.</text>
</comment>
<evidence type="ECO:0000313" key="3">
    <source>
        <dbReference type="Proteomes" id="UP001552299"/>
    </source>
</evidence>